<evidence type="ECO:0000256" key="1">
    <source>
        <dbReference type="ARBA" id="ARBA00000971"/>
    </source>
</evidence>
<keyword evidence="4 6" id="KW-0413">Isomerase</keyword>
<reference evidence="8" key="1">
    <citation type="submission" date="2023-08" db="EMBL/GenBank/DDBJ databases">
        <authorList>
            <person name="Alioto T."/>
            <person name="Alioto T."/>
            <person name="Gomez Garrido J."/>
        </authorList>
    </citation>
    <scope>NUCLEOTIDE SEQUENCE</scope>
</reference>
<evidence type="ECO:0000256" key="5">
    <source>
        <dbReference type="ARBA" id="ARBA00056644"/>
    </source>
</evidence>
<sequence length="277" mass="30961">MELIIRKHQKGLIFVKIDIAPPIGSSDIDGLELYDILNYKILLKTAPKMTTPEKYIFFVVVGFLCLCNVQAEVECNHTVTHQAWFDIVIKDYDGPAEDLHDRFVFGLYGKTAPVTVLNFAKISNGYKHRGTKLHYKNTKIHRVVVDFLIQMGDVTTGDGTGGKSIYGDTFDDEEFTLSHDSAGIISMANHGKNTNGSQFFLLLQKARWLDGKHLVFGKLLKGYDFMRKIAAIKTDASNSPTKRIKIVDCGSEEVAKPVCLTESQREAATDIDIDIIV</sequence>
<dbReference type="GO" id="GO:0016018">
    <property type="term" value="F:cyclosporin A binding"/>
    <property type="evidence" value="ECO:0007669"/>
    <property type="project" value="TreeGrafter"/>
</dbReference>
<comment type="function">
    <text evidence="5">PPIases accelerate the folding of proteins. It catalyzes the cis-trans isomerization of proline imidic peptide bonds in oligopeptides. Acts on the folding of rhodopsin RH1 and RH2 (but not RH3) and is required for visual transduction.</text>
</comment>
<evidence type="ECO:0000256" key="3">
    <source>
        <dbReference type="ARBA" id="ARBA00023110"/>
    </source>
</evidence>
<dbReference type="PRINTS" id="PR00153">
    <property type="entry name" value="CSAPPISMRASE"/>
</dbReference>
<accession>A0AA36F396</accession>
<gene>
    <name evidence="8" type="ORF">OCTVUL_1B018273</name>
</gene>
<keyword evidence="2" id="KW-0732">Signal</keyword>
<proteinExistence type="inferred from homology"/>
<dbReference type="FunFam" id="2.40.100.10:FF:000019">
    <property type="entry name" value="Peptidyl-prolyl cis-trans isomerase"/>
    <property type="match status" value="1"/>
</dbReference>
<organism evidence="8 9">
    <name type="scientific">Octopus vulgaris</name>
    <name type="common">Common octopus</name>
    <dbReference type="NCBI Taxonomy" id="6645"/>
    <lineage>
        <taxon>Eukaryota</taxon>
        <taxon>Metazoa</taxon>
        <taxon>Spiralia</taxon>
        <taxon>Lophotrochozoa</taxon>
        <taxon>Mollusca</taxon>
        <taxon>Cephalopoda</taxon>
        <taxon>Coleoidea</taxon>
        <taxon>Octopodiformes</taxon>
        <taxon>Octopoda</taxon>
        <taxon>Incirrata</taxon>
        <taxon>Octopodidae</taxon>
        <taxon>Octopus</taxon>
    </lineage>
</organism>
<comment type="catalytic activity">
    <reaction evidence="1 6">
        <text>[protein]-peptidylproline (omega=180) = [protein]-peptidylproline (omega=0)</text>
        <dbReference type="Rhea" id="RHEA:16237"/>
        <dbReference type="Rhea" id="RHEA-COMP:10747"/>
        <dbReference type="Rhea" id="RHEA-COMP:10748"/>
        <dbReference type="ChEBI" id="CHEBI:83833"/>
        <dbReference type="ChEBI" id="CHEBI:83834"/>
        <dbReference type="EC" id="5.2.1.8"/>
    </reaction>
</comment>
<keyword evidence="9" id="KW-1185">Reference proteome</keyword>
<dbReference type="Pfam" id="PF00160">
    <property type="entry name" value="Pro_isomerase"/>
    <property type="match status" value="1"/>
</dbReference>
<dbReference type="Gene3D" id="2.40.100.10">
    <property type="entry name" value="Cyclophilin-like"/>
    <property type="match status" value="1"/>
</dbReference>
<dbReference type="GO" id="GO:0003755">
    <property type="term" value="F:peptidyl-prolyl cis-trans isomerase activity"/>
    <property type="evidence" value="ECO:0007669"/>
    <property type="project" value="UniProtKB-UniRule"/>
</dbReference>
<dbReference type="Proteomes" id="UP001162480">
    <property type="component" value="Chromosome 6"/>
</dbReference>
<evidence type="ECO:0000313" key="9">
    <source>
        <dbReference type="Proteomes" id="UP001162480"/>
    </source>
</evidence>
<dbReference type="EMBL" id="OX597819">
    <property type="protein sequence ID" value="CAI9724086.1"/>
    <property type="molecule type" value="Genomic_DNA"/>
</dbReference>
<dbReference type="InterPro" id="IPR029000">
    <property type="entry name" value="Cyclophilin-like_dom_sf"/>
</dbReference>
<evidence type="ECO:0000256" key="6">
    <source>
        <dbReference type="RuleBase" id="RU363019"/>
    </source>
</evidence>
<name>A0AA36F396_OCTVU</name>
<dbReference type="PANTHER" id="PTHR11071:SF547">
    <property type="entry name" value="PEPTIDYL-PROLYL CIS-TRANS ISOMERASE"/>
    <property type="match status" value="1"/>
</dbReference>
<evidence type="ECO:0000256" key="4">
    <source>
        <dbReference type="ARBA" id="ARBA00023235"/>
    </source>
</evidence>
<dbReference type="AlphaFoldDB" id="A0AA36F396"/>
<feature type="domain" description="PPIase cyclophilin-type" evidence="7">
    <location>
        <begin position="102"/>
        <end position="251"/>
    </location>
</feature>
<dbReference type="SUPFAM" id="SSF50891">
    <property type="entry name" value="Cyclophilin-like"/>
    <property type="match status" value="1"/>
</dbReference>
<evidence type="ECO:0000313" key="8">
    <source>
        <dbReference type="EMBL" id="CAI9724086.1"/>
    </source>
</evidence>
<dbReference type="EC" id="5.2.1.8" evidence="6"/>
<protein>
    <recommendedName>
        <fullName evidence="6">Peptidyl-prolyl cis-trans isomerase</fullName>
        <shortName evidence="6">PPIase</shortName>
        <ecNumber evidence="6">5.2.1.8</ecNumber>
    </recommendedName>
</protein>
<dbReference type="PROSITE" id="PS50072">
    <property type="entry name" value="CSA_PPIASE_2"/>
    <property type="match status" value="1"/>
</dbReference>
<dbReference type="GO" id="GO:0006457">
    <property type="term" value="P:protein folding"/>
    <property type="evidence" value="ECO:0007669"/>
    <property type="project" value="TreeGrafter"/>
</dbReference>
<comment type="similarity">
    <text evidence="6">Belongs to the cyclophilin-type PPIase family.</text>
</comment>
<dbReference type="PANTHER" id="PTHR11071">
    <property type="entry name" value="PEPTIDYL-PROLYL CIS-TRANS ISOMERASE"/>
    <property type="match status" value="1"/>
</dbReference>
<dbReference type="InterPro" id="IPR002130">
    <property type="entry name" value="Cyclophilin-type_PPIase_dom"/>
</dbReference>
<keyword evidence="3 6" id="KW-0697">Rotamase</keyword>
<dbReference type="GO" id="GO:0005737">
    <property type="term" value="C:cytoplasm"/>
    <property type="evidence" value="ECO:0007669"/>
    <property type="project" value="TreeGrafter"/>
</dbReference>
<evidence type="ECO:0000256" key="2">
    <source>
        <dbReference type="ARBA" id="ARBA00022729"/>
    </source>
</evidence>
<evidence type="ECO:0000259" key="7">
    <source>
        <dbReference type="PROSITE" id="PS50072"/>
    </source>
</evidence>